<comment type="caution">
    <text evidence="1">The sequence shown here is derived from an EMBL/GenBank/DDBJ whole genome shotgun (WGS) entry which is preliminary data.</text>
</comment>
<accession>A0ABN3RIL5</accession>
<dbReference type="RefSeq" id="WP_346145530.1">
    <property type="nucleotide sequence ID" value="NZ_BAAATE010000004.1"/>
</dbReference>
<name>A0ABN3RIL5_9ACTN</name>
<sequence>MEIGQALTNMIKSELESKVFSTGLQGFHGCGKITVEGVRYQASCQAVLVGSKDDPSISLLASLEEISAALAGLVVDGLQARRFSTGRTGFRADGKVQAGGQRFQASVQAVRL</sequence>
<keyword evidence="2" id="KW-1185">Reference proteome</keyword>
<protein>
    <submittedName>
        <fullName evidence="1">Uncharacterized protein</fullName>
    </submittedName>
</protein>
<organism evidence="1 2">
    <name type="scientific">Nonomuraea recticatena</name>
    <dbReference type="NCBI Taxonomy" id="46178"/>
    <lineage>
        <taxon>Bacteria</taxon>
        <taxon>Bacillati</taxon>
        <taxon>Actinomycetota</taxon>
        <taxon>Actinomycetes</taxon>
        <taxon>Streptosporangiales</taxon>
        <taxon>Streptosporangiaceae</taxon>
        <taxon>Nonomuraea</taxon>
    </lineage>
</organism>
<reference evidence="1 2" key="1">
    <citation type="journal article" date="2019" name="Int. J. Syst. Evol. Microbiol.">
        <title>The Global Catalogue of Microorganisms (GCM) 10K type strain sequencing project: providing services to taxonomists for standard genome sequencing and annotation.</title>
        <authorList>
            <consortium name="The Broad Institute Genomics Platform"/>
            <consortium name="The Broad Institute Genome Sequencing Center for Infectious Disease"/>
            <person name="Wu L."/>
            <person name="Ma J."/>
        </authorList>
    </citation>
    <scope>NUCLEOTIDE SEQUENCE [LARGE SCALE GENOMIC DNA]</scope>
    <source>
        <strain evidence="1 2">JCM 6835</strain>
    </source>
</reference>
<proteinExistence type="predicted"/>
<gene>
    <name evidence="1" type="ORF">GCM10010412_021850</name>
</gene>
<evidence type="ECO:0000313" key="1">
    <source>
        <dbReference type="EMBL" id="GAA2653605.1"/>
    </source>
</evidence>
<dbReference type="Proteomes" id="UP001501666">
    <property type="component" value="Unassembled WGS sequence"/>
</dbReference>
<evidence type="ECO:0000313" key="2">
    <source>
        <dbReference type="Proteomes" id="UP001501666"/>
    </source>
</evidence>
<dbReference type="EMBL" id="BAAATE010000004">
    <property type="protein sequence ID" value="GAA2653605.1"/>
    <property type="molecule type" value="Genomic_DNA"/>
</dbReference>